<dbReference type="InterPro" id="IPR050263">
    <property type="entry name" value="Bact_Fimbrial_Adh_Pro"/>
</dbReference>
<reference evidence="3 4" key="1">
    <citation type="submission" date="2018-02" db="EMBL/GenBank/DDBJ databases">
        <authorList>
            <person name="Machado R.A."/>
        </authorList>
    </citation>
    <scope>NUCLEOTIDE SEQUENCE [LARGE SCALE GENOMIC DNA]</scope>
    <source>
        <strain evidence="3 4">T327</strain>
    </source>
</reference>
<feature type="chain" id="PRO_5046953956" description="Fimbrial-type adhesion domain-containing protein" evidence="1">
    <location>
        <begin position="24"/>
        <end position="197"/>
    </location>
</feature>
<keyword evidence="1" id="KW-0732">Signal</keyword>
<feature type="signal peptide" evidence="1">
    <location>
        <begin position="1"/>
        <end position="23"/>
    </location>
</feature>
<dbReference type="InterPro" id="IPR008966">
    <property type="entry name" value="Adhesion_dom_sf"/>
</dbReference>
<evidence type="ECO:0000256" key="1">
    <source>
        <dbReference type="SAM" id="SignalP"/>
    </source>
</evidence>
<accession>A0ABX0GGD6</accession>
<evidence type="ECO:0000313" key="4">
    <source>
        <dbReference type="Proteomes" id="UP000697802"/>
    </source>
</evidence>
<keyword evidence="4" id="KW-1185">Reference proteome</keyword>
<sequence length="197" mass="20682">MKKILKISVVAALVLGAVSTANAAKNAVVTISGMVLAATCDVTTPGSGGRVDTGNYQKTAFKPSKDHFPEAGIGVYVPESERHFSIALANCDEENKEADKVKLYVTGNTLSNSGGYIFNAEKDKEAGIALTYKEGGAVKTVKAESTIPVHVAAVAKPTDKLKVNDSAVDFTAYMVAKAEPTASQTIDVPITFSYAYN</sequence>
<dbReference type="PANTHER" id="PTHR33420:SF26">
    <property type="entry name" value="FIMBRIAL SUBUNIT"/>
    <property type="match status" value="1"/>
</dbReference>
<gene>
    <name evidence="3" type="ORF">C5471_10975</name>
</gene>
<organism evidence="3 4">
    <name type="scientific">Photorhabdus tasmaniensis</name>
    <dbReference type="NCBI Taxonomy" id="1004159"/>
    <lineage>
        <taxon>Bacteria</taxon>
        <taxon>Pseudomonadati</taxon>
        <taxon>Pseudomonadota</taxon>
        <taxon>Gammaproteobacteria</taxon>
        <taxon>Enterobacterales</taxon>
        <taxon>Morganellaceae</taxon>
        <taxon>Photorhabdus</taxon>
    </lineage>
</organism>
<name>A0ABX0GGD6_9GAMM</name>
<proteinExistence type="predicted"/>
<dbReference type="InterPro" id="IPR000259">
    <property type="entry name" value="Adhesion_dom_fimbrial"/>
</dbReference>
<dbReference type="RefSeq" id="WP_133814452.1">
    <property type="nucleotide sequence ID" value="NZ_CAWPIF010000019.1"/>
</dbReference>
<dbReference type="Proteomes" id="UP000697802">
    <property type="component" value="Unassembled WGS sequence"/>
</dbReference>
<feature type="domain" description="Fimbrial-type adhesion" evidence="2">
    <location>
        <begin position="31"/>
        <end position="180"/>
    </location>
</feature>
<dbReference type="SUPFAM" id="SSF49401">
    <property type="entry name" value="Bacterial adhesins"/>
    <property type="match status" value="1"/>
</dbReference>
<dbReference type="Pfam" id="PF00419">
    <property type="entry name" value="Fimbrial"/>
    <property type="match status" value="1"/>
</dbReference>
<protein>
    <recommendedName>
        <fullName evidence="2">Fimbrial-type adhesion domain-containing protein</fullName>
    </recommendedName>
</protein>
<dbReference type="PANTHER" id="PTHR33420">
    <property type="entry name" value="FIMBRIAL SUBUNIT ELFA-RELATED"/>
    <property type="match status" value="1"/>
</dbReference>
<evidence type="ECO:0000259" key="2">
    <source>
        <dbReference type="Pfam" id="PF00419"/>
    </source>
</evidence>
<evidence type="ECO:0000313" key="3">
    <source>
        <dbReference type="EMBL" id="NHB88204.1"/>
    </source>
</evidence>
<dbReference type="EMBL" id="PUJU01000019">
    <property type="protein sequence ID" value="NHB88204.1"/>
    <property type="molecule type" value="Genomic_DNA"/>
</dbReference>
<dbReference type="InterPro" id="IPR036937">
    <property type="entry name" value="Adhesion_dom_fimbrial_sf"/>
</dbReference>
<comment type="caution">
    <text evidence="3">The sequence shown here is derived from an EMBL/GenBank/DDBJ whole genome shotgun (WGS) entry which is preliminary data.</text>
</comment>
<dbReference type="Gene3D" id="2.60.40.1090">
    <property type="entry name" value="Fimbrial-type adhesion domain"/>
    <property type="match status" value="1"/>
</dbReference>